<comment type="caution">
    <text evidence="7">The sequence shown here is derived from an EMBL/GenBank/DDBJ whole genome shotgun (WGS) entry which is preliminary data.</text>
</comment>
<evidence type="ECO:0000256" key="5">
    <source>
        <dbReference type="SAM" id="Phobius"/>
    </source>
</evidence>
<dbReference type="AlphaFoldDB" id="A0A0G1PXE3"/>
<dbReference type="EMBL" id="LCMO01000048">
    <property type="protein sequence ID" value="KKU37516.1"/>
    <property type="molecule type" value="Genomic_DNA"/>
</dbReference>
<evidence type="ECO:0000256" key="4">
    <source>
        <dbReference type="ARBA" id="ARBA00023136"/>
    </source>
</evidence>
<dbReference type="InterPro" id="IPR005829">
    <property type="entry name" value="Sugar_transporter_CS"/>
</dbReference>
<comment type="subcellular location">
    <subcellularLocation>
        <location evidence="1">Membrane</location>
        <topology evidence="1">Multi-pass membrane protein</topology>
    </subcellularLocation>
</comment>
<feature type="transmembrane region" description="Helical" evidence="5">
    <location>
        <begin position="151"/>
        <end position="171"/>
    </location>
</feature>
<evidence type="ECO:0000256" key="2">
    <source>
        <dbReference type="ARBA" id="ARBA00022692"/>
    </source>
</evidence>
<dbReference type="Gene3D" id="1.20.1250.20">
    <property type="entry name" value="MFS general substrate transporter like domains"/>
    <property type="match status" value="1"/>
</dbReference>
<feature type="transmembrane region" description="Helical" evidence="5">
    <location>
        <begin position="88"/>
        <end position="110"/>
    </location>
</feature>
<dbReference type="SUPFAM" id="SSF103473">
    <property type="entry name" value="MFS general substrate transporter"/>
    <property type="match status" value="1"/>
</dbReference>
<dbReference type="PANTHER" id="PTHR23518:SF2">
    <property type="entry name" value="MAJOR FACILITATOR SUPERFAMILY TRANSPORTER"/>
    <property type="match status" value="1"/>
</dbReference>
<evidence type="ECO:0000256" key="1">
    <source>
        <dbReference type="ARBA" id="ARBA00004141"/>
    </source>
</evidence>
<feature type="non-terminal residue" evidence="7">
    <location>
        <position position="1"/>
    </location>
</feature>
<feature type="domain" description="Major facilitator superfamily (MFS) profile" evidence="6">
    <location>
        <begin position="1"/>
        <end position="182"/>
    </location>
</feature>
<evidence type="ECO:0000313" key="7">
    <source>
        <dbReference type="EMBL" id="KKU37516.1"/>
    </source>
</evidence>
<dbReference type="PROSITE" id="PS50850">
    <property type="entry name" value="MFS"/>
    <property type="match status" value="1"/>
</dbReference>
<dbReference type="InterPro" id="IPR036259">
    <property type="entry name" value="MFS_trans_sf"/>
</dbReference>
<reference evidence="7 8" key="1">
    <citation type="journal article" date="2015" name="Nature">
        <title>rRNA introns, odd ribosomes, and small enigmatic genomes across a large radiation of phyla.</title>
        <authorList>
            <person name="Brown C.T."/>
            <person name="Hug L.A."/>
            <person name="Thomas B.C."/>
            <person name="Sharon I."/>
            <person name="Castelle C.J."/>
            <person name="Singh A."/>
            <person name="Wilkins M.J."/>
            <person name="Williams K.H."/>
            <person name="Banfield J.F."/>
        </authorList>
    </citation>
    <scope>NUCLEOTIDE SEQUENCE [LARGE SCALE GENOMIC DNA]</scope>
</reference>
<dbReference type="GO" id="GO:0016020">
    <property type="term" value="C:membrane"/>
    <property type="evidence" value="ECO:0007669"/>
    <property type="project" value="UniProtKB-SubCell"/>
</dbReference>
<evidence type="ECO:0000259" key="6">
    <source>
        <dbReference type="PROSITE" id="PS50850"/>
    </source>
</evidence>
<organism evidence="7 8">
    <name type="scientific">Candidatus Azambacteria bacterium GW2011_GWB2_46_37</name>
    <dbReference type="NCBI Taxonomy" id="1618618"/>
    <lineage>
        <taxon>Bacteria</taxon>
        <taxon>Candidatus Azamiibacteriota</taxon>
    </lineage>
</organism>
<feature type="transmembrane region" description="Helical" evidence="5">
    <location>
        <begin position="28"/>
        <end position="52"/>
    </location>
</feature>
<evidence type="ECO:0000313" key="8">
    <source>
        <dbReference type="Proteomes" id="UP000033818"/>
    </source>
</evidence>
<keyword evidence="4 5" id="KW-0472">Membrane</keyword>
<dbReference type="InterPro" id="IPR011701">
    <property type="entry name" value="MFS"/>
</dbReference>
<gene>
    <name evidence="7" type="ORF">UX53_C0048G0008</name>
</gene>
<keyword evidence="2 5" id="KW-0812">Transmembrane</keyword>
<dbReference type="Pfam" id="PF07690">
    <property type="entry name" value="MFS_1"/>
    <property type="match status" value="1"/>
</dbReference>
<accession>A0A0G1PXE3</accession>
<name>A0A0G1PXE3_9BACT</name>
<feature type="transmembrane region" description="Helical" evidence="5">
    <location>
        <begin position="122"/>
        <end position="145"/>
    </location>
</feature>
<evidence type="ECO:0000256" key="3">
    <source>
        <dbReference type="ARBA" id="ARBA00022989"/>
    </source>
</evidence>
<proteinExistence type="predicted"/>
<protein>
    <submittedName>
        <fullName evidence="7">Major facilitator superfamily</fullName>
    </submittedName>
</protein>
<dbReference type="PANTHER" id="PTHR23518">
    <property type="entry name" value="C-METHYLTRANSFERASE"/>
    <property type="match status" value="1"/>
</dbReference>
<dbReference type="Proteomes" id="UP000033818">
    <property type="component" value="Unassembled WGS sequence"/>
</dbReference>
<dbReference type="InterPro" id="IPR020846">
    <property type="entry name" value="MFS_dom"/>
</dbReference>
<feature type="transmembrane region" description="Helical" evidence="5">
    <location>
        <begin position="64"/>
        <end position="82"/>
    </location>
</feature>
<dbReference type="PROSITE" id="PS00216">
    <property type="entry name" value="SUGAR_TRANSPORT_1"/>
    <property type="match status" value="1"/>
</dbReference>
<sequence length="182" mass="20309">IIFLVSSTIFTLGRSSEAFLLLRAKDAGVALALLPIIYFVYNITFALFSTPAGILSDKIGRRNTFMVGMLIFSMTYFLFARLHSVSAIWILFAVYGFYSAFTEGIGRAIVADLVEEKLRATAFGIYNAFNGIALLPASLIFGFLWDKFGVATAFNWGAGLALAAFFVFLFLRFRYRPHYKVV</sequence>
<dbReference type="GO" id="GO:0022857">
    <property type="term" value="F:transmembrane transporter activity"/>
    <property type="evidence" value="ECO:0007669"/>
    <property type="project" value="InterPro"/>
</dbReference>
<keyword evidence="3 5" id="KW-1133">Transmembrane helix</keyword>